<evidence type="ECO:0000313" key="3">
    <source>
        <dbReference type="Proteomes" id="UP001193389"/>
    </source>
</evidence>
<dbReference type="Gene3D" id="1.10.10.10">
    <property type="entry name" value="Winged helix-like DNA-binding domain superfamily/Winged helix DNA-binding domain"/>
    <property type="match status" value="1"/>
</dbReference>
<evidence type="ECO:0000313" key="2">
    <source>
        <dbReference type="EMBL" id="BBE17554.1"/>
    </source>
</evidence>
<dbReference type="PANTHER" id="PTHR18964:SF149">
    <property type="entry name" value="BIFUNCTIONAL UDP-N-ACETYLGLUCOSAMINE 2-EPIMERASE_N-ACETYLMANNOSAMINE KINASE"/>
    <property type="match status" value="1"/>
</dbReference>
<dbReference type="InterPro" id="IPR043129">
    <property type="entry name" value="ATPase_NBD"/>
</dbReference>
<keyword evidence="3" id="KW-1185">Reference proteome</keyword>
<dbReference type="Gene3D" id="3.30.420.40">
    <property type="match status" value="2"/>
</dbReference>
<dbReference type="SUPFAM" id="SSF53067">
    <property type="entry name" value="Actin-like ATPase domain"/>
    <property type="match status" value="2"/>
</dbReference>
<proteinExistence type="inferred from homology"/>
<comment type="similarity">
    <text evidence="1">Belongs to the ROK (NagC/XylR) family.</text>
</comment>
<reference evidence="2" key="1">
    <citation type="journal article" date="2020" name="Int. J. Syst. Evol. Microbiol.">
        <title>Aquipluma nitroreducens gen. nov. sp. nov., a novel facultatively anaerobic bacterium isolated from a freshwater lake.</title>
        <authorList>
            <person name="Watanabe M."/>
            <person name="Kojima H."/>
            <person name="Fukui M."/>
        </authorList>
    </citation>
    <scope>NUCLEOTIDE SEQUENCE</scope>
    <source>
        <strain evidence="2">MeG22</strain>
    </source>
</reference>
<sequence>MTFSQVNQDEGSDMNVVELKNNFQKRKIIKNLFLYGAMTNTDLGQFVKLSTPKIISLLNELKAEGLVEELGQGNSSGGRRPNLYGNKEDAFYIIGISINIYKTSVSIFNAKNQKVTDDHILTLTISHGTTIIDPIVDFTENVIREKQIPREKILGIGIEMPGMVDSETGINKTYMVSDQPVAEVFRKKFGMEVLIENDAKTRAFAELRFGLAHGRKNILAIHLDWGIGLGIIVNGKLYKGRDGFAGEFGHLPMVDNGILCKCGKQGCLETIASGTAIARMAKEGMAAGRSTFLGELKDHDQENNEIRQVVQAATMGDQYSISILANVGHWLGKGLAYLIQIFNPELIILGGRMSEANQFILPPIQQSIQIFCNPELGNEIEIKVSELGSKAGIQGVAALFLEHVLDRN</sequence>
<dbReference type="PROSITE" id="PS01125">
    <property type="entry name" value="ROK"/>
    <property type="match status" value="1"/>
</dbReference>
<accession>A0A5K7S8A6</accession>
<dbReference type="InterPro" id="IPR000600">
    <property type="entry name" value="ROK"/>
</dbReference>
<name>A0A5K7S8A6_9BACT</name>
<dbReference type="SUPFAM" id="SSF46785">
    <property type="entry name" value="Winged helix' DNA-binding domain"/>
    <property type="match status" value="1"/>
</dbReference>
<dbReference type="InterPro" id="IPR036390">
    <property type="entry name" value="WH_DNA-bd_sf"/>
</dbReference>
<dbReference type="RefSeq" id="WP_318350538.1">
    <property type="nucleotide sequence ID" value="NZ_AP018694.1"/>
</dbReference>
<protein>
    <submittedName>
        <fullName evidence="2">Glucokinase</fullName>
    </submittedName>
</protein>
<dbReference type="KEGG" id="anf:AQPE_1710"/>
<dbReference type="Proteomes" id="UP001193389">
    <property type="component" value="Chromosome"/>
</dbReference>
<dbReference type="Pfam" id="PF00480">
    <property type="entry name" value="ROK"/>
    <property type="match status" value="1"/>
</dbReference>
<gene>
    <name evidence="2" type="ORF">AQPE_1710</name>
</gene>
<dbReference type="AlphaFoldDB" id="A0A5K7S8A6"/>
<organism evidence="2 3">
    <name type="scientific">Aquipluma nitroreducens</name>
    <dbReference type="NCBI Taxonomy" id="2010828"/>
    <lineage>
        <taxon>Bacteria</taxon>
        <taxon>Pseudomonadati</taxon>
        <taxon>Bacteroidota</taxon>
        <taxon>Bacteroidia</taxon>
        <taxon>Marinilabiliales</taxon>
        <taxon>Prolixibacteraceae</taxon>
        <taxon>Aquipluma</taxon>
    </lineage>
</organism>
<dbReference type="EMBL" id="AP018694">
    <property type="protein sequence ID" value="BBE17554.1"/>
    <property type="molecule type" value="Genomic_DNA"/>
</dbReference>
<dbReference type="InterPro" id="IPR036388">
    <property type="entry name" value="WH-like_DNA-bd_sf"/>
</dbReference>
<dbReference type="InterPro" id="IPR049874">
    <property type="entry name" value="ROK_cs"/>
</dbReference>
<dbReference type="PANTHER" id="PTHR18964">
    <property type="entry name" value="ROK (REPRESSOR, ORF, KINASE) FAMILY"/>
    <property type="match status" value="1"/>
</dbReference>
<evidence type="ECO:0000256" key="1">
    <source>
        <dbReference type="ARBA" id="ARBA00006479"/>
    </source>
</evidence>